<evidence type="ECO:0000259" key="6">
    <source>
        <dbReference type="Pfam" id="PF00441"/>
    </source>
</evidence>
<dbReference type="EMBL" id="SNWQ01000007">
    <property type="protein sequence ID" value="TDO48711.1"/>
    <property type="molecule type" value="Genomic_DNA"/>
</dbReference>
<dbReference type="InterPro" id="IPR013786">
    <property type="entry name" value="AcylCoA_DH/ox_N"/>
</dbReference>
<feature type="domain" description="Acyl-CoA dehydrogenase/oxidase C-terminal" evidence="6">
    <location>
        <begin position="221"/>
        <end position="370"/>
    </location>
</feature>
<dbReference type="GO" id="GO:0003995">
    <property type="term" value="F:acyl-CoA dehydrogenase activity"/>
    <property type="evidence" value="ECO:0007669"/>
    <property type="project" value="TreeGrafter"/>
</dbReference>
<protein>
    <submittedName>
        <fullName evidence="9">Acyl-CoA dehydrogenase</fullName>
    </submittedName>
</protein>
<dbReference type="PANTHER" id="PTHR43884:SF22">
    <property type="entry name" value="BLR3437 PROTEIN"/>
    <property type="match status" value="1"/>
</dbReference>
<dbReference type="Gene3D" id="1.20.140.10">
    <property type="entry name" value="Butyryl-CoA Dehydrogenase, subunit A, domain 3"/>
    <property type="match status" value="1"/>
</dbReference>
<keyword evidence="5" id="KW-0560">Oxidoreductase</keyword>
<comment type="cofactor">
    <cofactor evidence="1 5">
        <name>FAD</name>
        <dbReference type="ChEBI" id="CHEBI:57692"/>
    </cofactor>
</comment>
<comment type="caution">
    <text evidence="9">The sequence shown here is derived from an EMBL/GenBank/DDBJ whole genome shotgun (WGS) entry which is preliminary data.</text>
</comment>
<evidence type="ECO:0000256" key="5">
    <source>
        <dbReference type="RuleBase" id="RU362125"/>
    </source>
</evidence>
<dbReference type="InterPro" id="IPR046373">
    <property type="entry name" value="Acyl-CoA_Oxase/DH_mid-dom_sf"/>
</dbReference>
<keyword evidence="3 5" id="KW-0285">Flavoprotein</keyword>
<sequence>MFDLDDDYVSLAATARELATSLEPYAAEADGMLTVHPQMRAGLQQSGLAALCVPSQYGGRSDSIDPLAITVVREALMGGSAHLDGLFGMQGVGSYALARAGSPGLCKEWLPEVAALEAIAALALTEPEVGSDLKAITTTVTSRGSDLVVRGNKSFITNAGAAAFYTVLCKEDDGYSLIFVPAATAGVSVTIGPHLIAPHIMGEVSFDDVVVPADHRIGEPGEGFSLVLATLATFRVSVAGAAVGLAQAALDEAVRHTSGRKQFGRPLAETGPIPHLLGLSWTEIESARALTYRAAHRAGRDPLANLDLSSMAKVAATETAGRVVDRSVQVMGRFGLVTGSKIERLYRNARPMRIYEGGNEVLTGQLSRRLVRQLTGGQH</sequence>
<reference evidence="9 10" key="1">
    <citation type="submission" date="2019-03" db="EMBL/GenBank/DDBJ databases">
        <title>Genomic Encyclopedia of Type Strains, Phase III (KMG-III): the genomes of soil and plant-associated and newly described type strains.</title>
        <authorList>
            <person name="Whitman W."/>
        </authorList>
    </citation>
    <scope>NUCLEOTIDE SEQUENCE [LARGE SCALE GENOMIC DNA]</scope>
    <source>
        <strain evidence="9 10">VKM Ac-2527</strain>
    </source>
</reference>
<dbReference type="Pfam" id="PF02770">
    <property type="entry name" value="Acyl-CoA_dh_M"/>
    <property type="match status" value="1"/>
</dbReference>
<dbReference type="CDD" id="cd00567">
    <property type="entry name" value="ACAD"/>
    <property type="match status" value="1"/>
</dbReference>
<evidence type="ECO:0000313" key="10">
    <source>
        <dbReference type="Proteomes" id="UP000295388"/>
    </source>
</evidence>
<comment type="similarity">
    <text evidence="2 5">Belongs to the acyl-CoA dehydrogenase family.</text>
</comment>
<dbReference type="InterPro" id="IPR036250">
    <property type="entry name" value="AcylCo_DH-like_C"/>
</dbReference>
<evidence type="ECO:0000256" key="2">
    <source>
        <dbReference type="ARBA" id="ARBA00009347"/>
    </source>
</evidence>
<dbReference type="OrthoDB" id="8876745at2"/>
<dbReference type="Gene3D" id="1.10.540.10">
    <property type="entry name" value="Acyl-CoA dehydrogenase/oxidase, N-terminal domain"/>
    <property type="match status" value="1"/>
</dbReference>
<evidence type="ECO:0000259" key="8">
    <source>
        <dbReference type="Pfam" id="PF02771"/>
    </source>
</evidence>
<evidence type="ECO:0000256" key="3">
    <source>
        <dbReference type="ARBA" id="ARBA00022630"/>
    </source>
</evidence>
<dbReference type="InterPro" id="IPR009075">
    <property type="entry name" value="AcylCo_DH/oxidase_C"/>
</dbReference>
<dbReference type="InterPro" id="IPR037069">
    <property type="entry name" value="AcylCoA_DH/ox_N_sf"/>
</dbReference>
<dbReference type="Pfam" id="PF02771">
    <property type="entry name" value="Acyl-CoA_dh_N"/>
    <property type="match status" value="1"/>
</dbReference>
<dbReference type="SUPFAM" id="SSF56645">
    <property type="entry name" value="Acyl-CoA dehydrogenase NM domain-like"/>
    <property type="match status" value="1"/>
</dbReference>
<evidence type="ECO:0000256" key="1">
    <source>
        <dbReference type="ARBA" id="ARBA00001974"/>
    </source>
</evidence>
<accession>A0A4R6KE13</accession>
<dbReference type="PIRSF" id="PIRSF016578">
    <property type="entry name" value="HsaA"/>
    <property type="match status" value="1"/>
</dbReference>
<dbReference type="InterPro" id="IPR006091">
    <property type="entry name" value="Acyl-CoA_Oxase/DH_mid-dom"/>
</dbReference>
<feature type="domain" description="Acyl-CoA oxidase/dehydrogenase middle" evidence="7">
    <location>
        <begin position="121"/>
        <end position="209"/>
    </location>
</feature>
<dbReference type="SUPFAM" id="SSF47203">
    <property type="entry name" value="Acyl-CoA dehydrogenase C-terminal domain-like"/>
    <property type="match status" value="1"/>
</dbReference>
<dbReference type="AlphaFoldDB" id="A0A4R6KE13"/>
<dbReference type="Pfam" id="PF00441">
    <property type="entry name" value="Acyl-CoA_dh_1"/>
    <property type="match status" value="1"/>
</dbReference>
<keyword evidence="10" id="KW-1185">Reference proteome</keyword>
<gene>
    <name evidence="9" type="ORF">EV643_107341</name>
</gene>
<name>A0A4R6KE13_9ACTN</name>
<dbReference type="RefSeq" id="WP_133801108.1">
    <property type="nucleotide sequence ID" value="NZ_SNWQ01000007.1"/>
</dbReference>
<dbReference type="GO" id="GO:0050660">
    <property type="term" value="F:flavin adenine dinucleotide binding"/>
    <property type="evidence" value="ECO:0007669"/>
    <property type="project" value="InterPro"/>
</dbReference>
<organism evidence="9 10">
    <name type="scientific">Kribbella caucasensis</name>
    <dbReference type="NCBI Taxonomy" id="2512215"/>
    <lineage>
        <taxon>Bacteria</taxon>
        <taxon>Bacillati</taxon>
        <taxon>Actinomycetota</taxon>
        <taxon>Actinomycetes</taxon>
        <taxon>Propionibacteriales</taxon>
        <taxon>Kribbellaceae</taxon>
        <taxon>Kribbella</taxon>
    </lineage>
</organism>
<dbReference type="PANTHER" id="PTHR43884">
    <property type="entry name" value="ACYL-COA DEHYDROGENASE"/>
    <property type="match status" value="1"/>
</dbReference>
<proteinExistence type="inferred from homology"/>
<dbReference type="InterPro" id="IPR009100">
    <property type="entry name" value="AcylCoA_DH/oxidase_NM_dom_sf"/>
</dbReference>
<feature type="domain" description="Acyl-CoA dehydrogenase/oxidase N-terminal" evidence="8">
    <location>
        <begin position="10"/>
        <end position="116"/>
    </location>
</feature>
<dbReference type="Proteomes" id="UP000295388">
    <property type="component" value="Unassembled WGS sequence"/>
</dbReference>
<keyword evidence="4 5" id="KW-0274">FAD</keyword>
<evidence type="ECO:0000313" key="9">
    <source>
        <dbReference type="EMBL" id="TDO48711.1"/>
    </source>
</evidence>
<evidence type="ECO:0000259" key="7">
    <source>
        <dbReference type="Pfam" id="PF02770"/>
    </source>
</evidence>
<evidence type="ECO:0000256" key="4">
    <source>
        <dbReference type="ARBA" id="ARBA00022827"/>
    </source>
</evidence>
<dbReference type="Gene3D" id="2.40.110.10">
    <property type="entry name" value="Butyryl-CoA Dehydrogenase, subunit A, domain 2"/>
    <property type="match status" value="1"/>
</dbReference>